<dbReference type="Proteomes" id="UP001381693">
    <property type="component" value="Unassembled WGS sequence"/>
</dbReference>
<gene>
    <name evidence="2" type="ORF">SK128_004013</name>
</gene>
<name>A0AAN8ZUE0_HALRR</name>
<dbReference type="EMBL" id="JAXCGZ010021529">
    <property type="protein sequence ID" value="KAK7049773.1"/>
    <property type="molecule type" value="Genomic_DNA"/>
</dbReference>
<evidence type="ECO:0000313" key="3">
    <source>
        <dbReference type="Proteomes" id="UP001381693"/>
    </source>
</evidence>
<proteinExistence type="predicted"/>
<accession>A0AAN8ZUE0</accession>
<comment type="caution">
    <text evidence="2">The sequence shown here is derived from an EMBL/GenBank/DDBJ whole genome shotgun (WGS) entry which is preliminary data.</text>
</comment>
<feature type="coiled-coil region" evidence="1">
    <location>
        <begin position="29"/>
        <end position="56"/>
    </location>
</feature>
<keyword evidence="1" id="KW-0175">Coiled coil</keyword>
<organism evidence="2 3">
    <name type="scientific">Halocaridina rubra</name>
    <name type="common">Hawaiian red shrimp</name>
    <dbReference type="NCBI Taxonomy" id="373956"/>
    <lineage>
        <taxon>Eukaryota</taxon>
        <taxon>Metazoa</taxon>
        <taxon>Ecdysozoa</taxon>
        <taxon>Arthropoda</taxon>
        <taxon>Crustacea</taxon>
        <taxon>Multicrustacea</taxon>
        <taxon>Malacostraca</taxon>
        <taxon>Eumalacostraca</taxon>
        <taxon>Eucarida</taxon>
        <taxon>Decapoda</taxon>
        <taxon>Pleocyemata</taxon>
        <taxon>Caridea</taxon>
        <taxon>Atyoidea</taxon>
        <taxon>Atyidae</taxon>
        <taxon>Halocaridina</taxon>
    </lineage>
</organism>
<sequence length="194" mass="22481">KLAGTECDVSASEERFRMKAAIMDAQSALSSEASDIQQMTQKKEELLQRSAELKRRSTLLKDVDEERKKNTEWCLSFNIRLNSLLNPFPVNGGKYSSSSVIEPNFQWLLRNHLSSFEALYRSVMSRDSKSVDELRLEKVELWEHVGKVIEDWCPRILLAAILSEVREATRNVQSLVQRVDLTRDARELRYVWCD</sequence>
<evidence type="ECO:0000313" key="2">
    <source>
        <dbReference type="EMBL" id="KAK7049773.1"/>
    </source>
</evidence>
<protein>
    <submittedName>
        <fullName evidence="2">Uncharacterized protein</fullName>
    </submittedName>
</protein>
<keyword evidence="3" id="KW-1185">Reference proteome</keyword>
<evidence type="ECO:0000256" key="1">
    <source>
        <dbReference type="SAM" id="Coils"/>
    </source>
</evidence>
<dbReference type="AlphaFoldDB" id="A0AAN8ZUE0"/>
<feature type="non-terminal residue" evidence="2">
    <location>
        <position position="1"/>
    </location>
</feature>
<reference evidence="2 3" key="1">
    <citation type="submission" date="2023-11" db="EMBL/GenBank/DDBJ databases">
        <title>Halocaridina rubra genome assembly.</title>
        <authorList>
            <person name="Smith C."/>
        </authorList>
    </citation>
    <scope>NUCLEOTIDE SEQUENCE [LARGE SCALE GENOMIC DNA]</scope>
    <source>
        <strain evidence="2">EP-1</strain>
        <tissue evidence="2">Whole</tissue>
    </source>
</reference>